<proteinExistence type="predicted"/>
<protein>
    <submittedName>
        <fullName evidence="3">Uncharacterized protein</fullName>
    </submittedName>
</protein>
<keyword evidence="4" id="KW-1185">Reference proteome</keyword>
<reference evidence="3 4" key="1">
    <citation type="journal article" date="2018" name="Proc. Natl. Acad. Sci. U.S.A.">
        <title>Draft genome sequence of Camellia sinensis var. sinensis provides insights into the evolution of the tea genome and tea quality.</title>
        <authorList>
            <person name="Wei C."/>
            <person name="Yang H."/>
            <person name="Wang S."/>
            <person name="Zhao J."/>
            <person name="Liu C."/>
            <person name="Gao L."/>
            <person name="Xia E."/>
            <person name="Lu Y."/>
            <person name="Tai Y."/>
            <person name="She G."/>
            <person name="Sun J."/>
            <person name="Cao H."/>
            <person name="Tong W."/>
            <person name="Gao Q."/>
            <person name="Li Y."/>
            <person name="Deng W."/>
            <person name="Jiang X."/>
            <person name="Wang W."/>
            <person name="Chen Q."/>
            <person name="Zhang S."/>
            <person name="Li H."/>
            <person name="Wu J."/>
            <person name="Wang P."/>
            <person name="Li P."/>
            <person name="Shi C."/>
            <person name="Zheng F."/>
            <person name="Jian J."/>
            <person name="Huang B."/>
            <person name="Shan D."/>
            <person name="Shi M."/>
            <person name="Fang C."/>
            <person name="Yue Y."/>
            <person name="Li F."/>
            <person name="Li D."/>
            <person name="Wei S."/>
            <person name="Han B."/>
            <person name="Jiang C."/>
            <person name="Yin Y."/>
            <person name="Xia T."/>
            <person name="Zhang Z."/>
            <person name="Bennetzen J.L."/>
            <person name="Zhao S."/>
            <person name="Wan X."/>
        </authorList>
    </citation>
    <scope>NUCLEOTIDE SEQUENCE [LARGE SCALE GENOMIC DNA]</scope>
    <source>
        <strain evidence="4">cv. Shuchazao</strain>
        <tissue evidence="3">Leaf</tissue>
    </source>
</reference>
<keyword evidence="1" id="KW-0175">Coiled coil</keyword>
<evidence type="ECO:0000313" key="4">
    <source>
        <dbReference type="Proteomes" id="UP000306102"/>
    </source>
</evidence>
<evidence type="ECO:0000313" key="3">
    <source>
        <dbReference type="EMBL" id="THF94518.1"/>
    </source>
</evidence>
<name>A0A4S4CXV6_CAMSN</name>
<dbReference type="GO" id="GO:0008017">
    <property type="term" value="F:microtubule binding"/>
    <property type="evidence" value="ECO:0007669"/>
    <property type="project" value="InterPro"/>
</dbReference>
<feature type="coiled-coil region" evidence="1">
    <location>
        <begin position="495"/>
        <end position="529"/>
    </location>
</feature>
<accession>A0A4S4CXV6</accession>
<dbReference type="AlphaFoldDB" id="A0A4S4CXV6"/>
<dbReference type="GO" id="GO:0010497">
    <property type="term" value="P:plasmodesmata-mediated intercellular transport"/>
    <property type="evidence" value="ECO:0007669"/>
    <property type="project" value="InterPro"/>
</dbReference>
<feature type="region of interest" description="Disordered" evidence="2">
    <location>
        <begin position="377"/>
        <end position="399"/>
    </location>
</feature>
<feature type="region of interest" description="Disordered" evidence="2">
    <location>
        <begin position="427"/>
        <end position="480"/>
    </location>
</feature>
<dbReference type="STRING" id="542762.A0A4S4CXV6"/>
<dbReference type="InterPro" id="IPR040289">
    <property type="entry name" value="MBP2C"/>
</dbReference>
<dbReference type="Proteomes" id="UP000306102">
    <property type="component" value="Unassembled WGS sequence"/>
</dbReference>
<evidence type="ECO:0000256" key="2">
    <source>
        <dbReference type="SAM" id="MobiDB-lite"/>
    </source>
</evidence>
<comment type="caution">
    <text evidence="3">The sequence shown here is derived from an EMBL/GenBank/DDBJ whole genome shotgun (WGS) entry which is preliminary data.</text>
</comment>
<dbReference type="EMBL" id="SDRB02013634">
    <property type="protein sequence ID" value="THF94518.1"/>
    <property type="molecule type" value="Genomic_DNA"/>
</dbReference>
<feature type="compositionally biased region" description="Basic and acidic residues" evidence="2">
    <location>
        <begin position="436"/>
        <end position="450"/>
    </location>
</feature>
<organism evidence="3 4">
    <name type="scientific">Camellia sinensis var. sinensis</name>
    <name type="common">China tea</name>
    <dbReference type="NCBI Taxonomy" id="542762"/>
    <lineage>
        <taxon>Eukaryota</taxon>
        <taxon>Viridiplantae</taxon>
        <taxon>Streptophyta</taxon>
        <taxon>Embryophyta</taxon>
        <taxon>Tracheophyta</taxon>
        <taxon>Spermatophyta</taxon>
        <taxon>Magnoliopsida</taxon>
        <taxon>eudicotyledons</taxon>
        <taxon>Gunneridae</taxon>
        <taxon>Pentapetalae</taxon>
        <taxon>asterids</taxon>
        <taxon>Ericales</taxon>
        <taxon>Theaceae</taxon>
        <taxon>Camellia</taxon>
    </lineage>
</organism>
<dbReference type="PANTHER" id="PTHR35502:SF2">
    <property type="entry name" value="PROTEIN MICROTUBULE BINDING PROTEIN 2C"/>
    <property type="match status" value="1"/>
</dbReference>
<sequence>MMHGAEMTGDPPVDGLPGLGPGRSWAKYVPPQTAKKLLGKAVLGWTELLDQAMVEPVKLSDRRPKRRGQPRAESEASLSLKPLSISFHGVPGGLRRSLPSEALPPQSHSLSGFIRNLIFSLFHFLSLSDFLKIDVSSYENPTRILDNPSTFAFLIQKLLLVKLENVVAAVGERKCGWIRIQESFCLSISSNGLAITRIDDRRYWNRIPTDESKSLNSHTYISQRNSHIFLSPPDLITSPPPQLPPPPLLHELYLLASSETDPNAVEAGFSSLIAVSTTSRQVKKELVREIPTSLSLPDLITSPPPQLPPPPLLHELYFLASSEIDPNAVEADFWSLIAVSTTSRQVKKELVRTTTTTTRMYEPQHFLDLQDNASYGDPKSWLSSEDHSPSRTQSSLSNAISTATSGTVDPVLFNDLDRKANSSFTRRGSMIYTKTPSRESLSRKLTEPKGRNVAQSIPTKKRRDHADKDQGKIASDNQDGCSDSFSIFSSRALPTEKDREQLTALKEQVEDLQRKLLEKEELLKSAEISKTQMTSMNAKFEELKHQAADKDSLIKSTQLQLSDAKIKLADKQAAIEKLQWEAMTSNKRVEKLQEDLGSMQGEISSYLSLFEGLTKNHPTMSAEDYDVTPYHLNHLPHTDDWDETEMQKMEEAREAYVAAVAAAKEKQDEDSIAAAATARLHLQSFVFRKSEQRKSLVGIPSNYAKNT</sequence>
<evidence type="ECO:0000256" key="1">
    <source>
        <dbReference type="SAM" id="Coils"/>
    </source>
</evidence>
<gene>
    <name evidence="3" type="ORF">TEA_016450</name>
</gene>
<feature type="compositionally biased region" description="Polar residues" evidence="2">
    <location>
        <begin position="390"/>
        <end position="399"/>
    </location>
</feature>
<dbReference type="PANTHER" id="PTHR35502">
    <property type="entry name" value="PROTEIN MICROTUBULE BINDING PROTEIN 2C"/>
    <property type="match status" value="1"/>
</dbReference>
<feature type="coiled-coil region" evidence="1">
    <location>
        <begin position="561"/>
        <end position="595"/>
    </location>
</feature>